<feature type="region of interest" description="Disordered" evidence="1">
    <location>
        <begin position="1"/>
        <end position="20"/>
    </location>
</feature>
<dbReference type="EMBL" id="JARJCW010000081">
    <property type="protein sequence ID" value="KAJ7196828.1"/>
    <property type="molecule type" value="Genomic_DNA"/>
</dbReference>
<keyword evidence="2" id="KW-0812">Transmembrane</keyword>
<dbReference type="AlphaFoldDB" id="A0AAD6UXH4"/>
<comment type="caution">
    <text evidence="3">The sequence shown here is derived from an EMBL/GenBank/DDBJ whole genome shotgun (WGS) entry which is preliminary data.</text>
</comment>
<feature type="transmembrane region" description="Helical" evidence="2">
    <location>
        <begin position="529"/>
        <end position="548"/>
    </location>
</feature>
<feature type="non-terminal residue" evidence="3">
    <location>
        <position position="703"/>
    </location>
</feature>
<feature type="compositionally biased region" description="Polar residues" evidence="1">
    <location>
        <begin position="179"/>
        <end position="190"/>
    </location>
</feature>
<feature type="transmembrane region" description="Helical" evidence="2">
    <location>
        <begin position="643"/>
        <end position="667"/>
    </location>
</feature>
<organism evidence="3 4">
    <name type="scientific">Mycena pura</name>
    <dbReference type="NCBI Taxonomy" id="153505"/>
    <lineage>
        <taxon>Eukaryota</taxon>
        <taxon>Fungi</taxon>
        <taxon>Dikarya</taxon>
        <taxon>Basidiomycota</taxon>
        <taxon>Agaricomycotina</taxon>
        <taxon>Agaricomycetes</taxon>
        <taxon>Agaricomycetidae</taxon>
        <taxon>Agaricales</taxon>
        <taxon>Marasmiineae</taxon>
        <taxon>Mycenaceae</taxon>
        <taxon>Mycena</taxon>
    </lineage>
</organism>
<sequence>DPIFASGPQAPQNVRRMSDPGQLLFSRKAAAAVANRRMSDPGCGSSVFTLREALRPMESKGSGNGHRLSYAETSSASQSFVSLEQDDAPPADAPSHPVPHDARAWRRDTLRPDTQQSVYSGSDGRRVSYAETSSAAQSFWSLPDSGAVDTPTHSTLALSSAASDAEHGGPARTRHESPPRNTTVRSQPQATAPLRPRQAQAASGPLHPPPPSFAPQASDTPGVNSVAERDAAHAPQDAPVPTSQVASRSPRRYTGRRAPAEAANAGQRPAALAAERDAADGAQNPPVPASEVASGVRRPRRYSGKRVVPTEAANVGQRLTAPAGARDAADGPQDPPVPPSAFPRRYAGRRPSLEAADGDQRRVPQAAVNPSPAQGSHAPAESDPRRSFKVSETPTVVQSQAPALRSDDNARAQPPIQEPRRRLPSGASNRSGGATAPSASPSKPAFHPRQDERAAAAQPSSRPSGSAERPNAPSSGAARAPAPAAARAEKPAAEAISAVGSRPPLPTSGSQMDTKYVNMLLAVDSIPPLYNLLASFFTWILLAGFVLFPGTFTNLQQNNELGAIGVTATNVIKHVSLFVVAWVCTAIGAVGMCWLWYRWQANYIWLVNRIFMPGFLNSLAGVLSTLSSVLGTQNATFSKSSKSTIIVTSSIAGVCGILAAFYMFVLIRRLKKQHDQEVGKQRSGKHGEGVTDLSKRKLAGRLV</sequence>
<feature type="compositionally biased region" description="Basic and acidic residues" evidence="1">
    <location>
        <begin position="164"/>
        <end position="178"/>
    </location>
</feature>
<keyword evidence="2" id="KW-0472">Membrane</keyword>
<evidence type="ECO:0000256" key="1">
    <source>
        <dbReference type="SAM" id="MobiDB-lite"/>
    </source>
</evidence>
<accession>A0AAD6UXH4</accession>
<keyword evidence="2" id="KW-1133">Transmembrane helix</keyword>
<evidence type="ECO:0000313" key="3">
    <source>
        <dbReference type="EMBL" id="KAJ7196828.1"/>
    </source>
</evidence>
<feature type="compositionally biased region" description="Low complexity" evidence="1">
    <location>
        <begin position="455"/>
        <end position="486"/>
    </location>
</feature>
<name>A0AAD6UXH4_9AGAR</name>
<feature type="compositionally biased region" description="Basic and acidic residues" evidence="1">
    <location>
        <begin position="98"/>
        <end position="111"/>
    </location>
</feature>
<reference evidence="3" key="1">
    <citation type="submission" date="2023-03" db="EMBL/GenBank/DDBJ databases">
        <title>Massive genome expansion in bonnet fungi (Mycena s.s.) driven by repeated elements and novel gene families across ecological guilds.</title>
        <authorList>
            <consortium name="Lawrence Berkeley National Laboratory"/>
            <person name="Harder C.B."/>
            <person name="Miyauchi S."/>
            <person name="Viragh M."/>
            <person name="Kuo A."/>
            <person name="Thoen E."/>
            <person name="Andreopoulos B."/>
            <person name="Lu D."/>
            <person name="Skrede I."/>
            <person name="Drula E."/>
            <person name="Henrissat B."/>
            <person name="Morin E."/>
            <person name="Kohler A."/>
            <person name="Barry K."/>
            <person name="LaButti K."/>
            <person name="Morin E."/>
            <person name="Salamov A."/>
            <person name="Lipzen A."/>
            <person name="Mereny Z."/>
            <person name="Hegedus B."/>
            <person name="Baldrian P."/>
            <person name="Stursova M."/>
            <person name="Weitz H."/>
            <person name="Taylor A."/>
            <person name="Grigoriev I.V."/>
            <person name="Nagy L.G."/>
            <person name="Martin F."/>
            <person name="Kauserud H."/>
        </authorList>
    </citation>
    <scope>NUCLEOTIDE SEQUENCE</scope>
    <source>
        <strain evidence="3">9144</strain>
    </source>
</reference>
<feature type="transmembrane region" description="Helical" evidence="2">
    <location>
        <begin position="609"/>
        <end position="631"/>
    </location>
</feature>
<protein>
    <submittedName>
        <fullName evidence="3">Uncharacterized protein</fullName>
    </submittedName>
</protein>
<evidence type="ECO:0000313" key="4">
    <source>
        <dbReference type="Proteomes" id="UP001219525"/>
    </source>
</evidence>
<proteinExistence type="predicted"/>
<feature type="transmembrane region" description="Helical" evidence="2">
    <location>
        <begin position="575"/>
        <end position="597"/>
    </location>
</feature>
<evidence type="ECO:0000256" key="2">
    <source>
        <dbReference type="SAM" id="Phobius"/>
    </source>
</evidence>
<dbReference type="Proteomes" id="UP001219525">
    <property type="component" value="Unassembled WGS sequence"/>
</dbReference>
<feature type="compositionally biased region" description="Polar residues" evidence="1">
    <location>
        <begin position="71"/>
        <end position="82"/>
    </location>
</feature>
<feature type="compositionally biased region" description="Polar residues" evidence="1">
    <location>
        <begin position="390"/>
        <end position="401"/>
    </location>
</feature>
<feature type="region of interest" description="Disordered" evidence="1">
    <location>
        <begin position="159"/>
        <end position="508"/>
    </location>
</feature>
<feature type="compositionally biased region" description="Low complexity" evidence="1">
    <location>
        <begin position="431"/>
        <end position="447"/>
    </location>
</feature>
<feature type="compositionally biased region" description="Low complexity" evidence="1">
    <location>
        <begin position="321"/>
        <end position="332"/>
    </location>
</feature>
<keyword evidence="4" id="KW-1185">Reference proteome</keyword>
<feature type="region of interest" description="Disordered" evidence="1">
    <location>
        <begin position="54"/>
        <end position="134"/>
    </location>
</feature>
<gene>
    <name evidence="3" type="ORF">GGX14DRAFT_472923</name>
</gene>